<gene>
    <name evidence="3" type="ORF">QR685DRAFT_568339</name>
</gene>
<reference evidence="3 4" key="1">
    <citation type="submission" date="2023-09" db="EMBL/GenBank/DDBJ databases">
        <title>Multi-omics analysis of a traditional fermented food reveals byproduct-associated fungal strains for waste-to-food upcycling.</title>
        <authorList>
            <consortium name="Lawrence Berkeley National Laboratory"/>
            <person name="Rekdal V.M."/>
            <person name="Villalobos-Escobedo J.M."/>
            <person name="Rodriguez-Valeron N."/>
            <person name="Garcia M.O."/>
            <person name="Vasquez D.P."/>
            <person name="Damayanti I."/>
            <person name="Sorensen P.M."/>
            <person name="Baidoo E.E."/>
            <person name="De Carvalho A.C."/>
            <person name="Riley R."/>
            <person name="Lipzen A."/>
            <person name="He G."/>
            <person name="Yan M."/>
            <person name="Haridas S."/>
            <person name="Daum C."/>
            <person name="Yoshinaga Y."/>
            <person name="Ng V."/>
            <person name="Grigoriev I.V."/>
            <person name="Munk R."/>
            <person name="Nuraida L."/>
            <person name="Wijaya C.H."/>
            <person name="Morales P.-C."/>
            <person name="Keasling J.D."/>
        </authorList>
    </citation>
    <scope>NUCLEOTIDE SEQUENCE [LARGE SCALE GENOMIC DNA]</scope>
    <source>
        <strain evidence="3 4">FGSC 2613</strain>
    </source>
</reference>
<feature type="compositionally biased region" description="Low complexity" evidence="1">
    <location>
        <begin position="153"/>
        <end position="166"/>
    </location>
</feature>
<feature type="chain" id="PRO_5045483567" description="Biotrophy-associated secreted protein 2" evidence="2">
    <location>
        <begin position="21"/>
        <end position="231"/>
    </location>
</feature>
<evidence type="ECO:0000313" key="3">
    <source>
        <dbReference type="EMBL" id="KAL0475572.1"/>
    </source>
</evidence>
<name>A0ABR3DT75_NEUIN</name>
<dbReference type="Proteomes" id="UP001451303">
    <property type="component" value="Unassembled WGS sequence"/>
</dbReference>
<feature type="region of interest" description="Disordered" evidence="1">
    <location>
        <begin position="116"/>
        <end position="170"/>
    </location>
</feature>
<dbReference type="EMBL" id="JAVLET010000001">
    <property type="protein sequence ID" value="KAL0475572.1"/>
    <property type="molecule type" value="Genomic_DNA"/>
</dbReference>
<feature type="compositionally biased region" description="Basic residues" evidence="1">
    <location>
        <begin position="132"/>
        <end position="148"/>
    </location>
</feature>
<keyword evidence="2" id="KW-0732">Signal</keyword>
<comment type="caution">
    <text evidence="3">The sequence shown here is derived from an EMBL/GenBank/DDBJ whole genome shotgun (WGS) entry which is preliminary data.</text>
</comment>
<feature type="signal peptide" evidence="2">
    <location>
        <begin position="1"/>
        <end position="20"/>
    </location>
</feature>
<keyword evidence="4" id="KW-1185">Reference proteome</keyword>
<accession>A0ABR3DT75</accession>
<organism evidence="3 4">
    <name type="scientific">Neurospora intermedia</name>
    <dbReference type="NCBI Taxonomy" id="5142"/>
    <lineage>
        <taxon>Eukaryota</taxon>
        <taxon>Fungi</taxon>
        <taxon>Dikarya</taxon>
        <taxon>Ascomycota</taxon>
        <taxon>Pezizomycotina</taxon>
        <taxon>Sordariomycetes</taxon>
        <taxon>Sordariomycetidae</taxon>
        <taxon>Sordariales</taxon>
        <taxon>Sordariaceae</taxon>
        <taxon>Neurospora</taxon>
    </lineage>
</organism>
<sequence>MVRFTTVLSTLAVTTASVQAFPGAWLLQARQNIPDPAGEKNVGNGKGLQFIGGQCLSQADCGSQCCATLARGGDVIGVCSGLGAQFQAGKQGCGFGSTAAGNNSTGTVGNVNLVGNKQATNGTTPAAGGGKKGGKGKKKGKGHGKKKGGAVGNGNANNGTDTSNAGKGNIDLGNQLAQRAIRGRGRAKVTARRRAVMSVTATLTTGPIPLPLPLATTPTAKATSTLAISWL</sequence>
<protein>
    <recommendedName>
        <fullName evidence="5">Biotrophy-associated secreted protein 2</fullName>
    </recommendedName>
</protein>
<proteinExistence type="predicted"/>
<evidence type="ECO:0000313" key="4">
    <source>
        <dbReference type="Proteomes" id="UP001451303"/>
    </source>
</evidence>
<evidence type="ECO:0008006" key="5">
    <source>
        <dbReference type="Google" id="ProtNLM"/>
    </source>
</evidence>
<evidence type="ECO:0000256" key="2">
    <source>
        <dbReference type="SAM" id="SignalP"/>
    </source>
</evidence>
<feature type="compositionally biased region" description="Low complexity" evidence="1">
    <location>
        <begin position="116"/>
        <end position="126"/>
    </location>
</feature>
<evidence type="ECO:0000256" key="1">
    <source>
        <dbReference type="SAM" id="MobiDB-lite"/>
    </source>
</evidence>